<keyword evidence="1" id="KW-0479">Metal-binding</keyword>
<keyword evidence="2" id="KW-0677">Repeat</keyword>
<evidence type="ECO:0000256" key="5">
    <source>
        <dbReference type="PROSITE-ProRule" id="PRU00042"/>
    </source>
</evidence>
<evidence type="ECO:0000256" key="3">
    <source>
        <dbReference type="ARBA" id="ARBA00022771"/>
    </source>
</evidence>
<sequence length="423" mass="48675">MSIDTYFCFCCLSTNDLSCLYSNDTTTNCGNLLQTLFNVSISLEDYEYDGYICKDCAHSLISIQKFRTQVFETLNILQSNGLIQLLNENNQVTVTKIVNDALTLAEEKFSIDDPANPMLLIDEKLEGTIEKSIIVKNEPEPILDDKILVTANRTEKNLTEKLEENDTENKITCEQLKKPVTQYEVPDDFKCNICEAVMPNLYTYHTHMNQHYPNHICEACGKGFLTEKRLKRHMPSHKTGPFKCQVCDAEFSNYNTLNSHRQRKHSTVELYKCPHCPQRFGTFTRRAVHLAAEHQFSTGKYVCKLCNRSFLISGNLSAHMRRAHASVRPSRVPLATYKDVKPHRCTLCPNKYPRKKALVVHMRTHNDDRRFGCEVCGKRFIQKCTLLVHAKTHNRKAPDDSNENIDAEKAEYTFVKWSDVNKN</sequence>
<evidence type="ECO:0000256" key="1">
    <source>
        <dbReference type="ARBA" id="ARBA00022723"/>
    </source>
</evidence>
<dbReference type="Pfam" id="PF13912">
    <property type="entry name" value="zf-C2H2_6"/>
    <property type="match status" value="1"/>
</dbReference>
<dbReference type="PROSITE" id="PS50157">
    <property type="entry name" value="ZINC_FINGER_C2H2_2"/>
    <property type="match status" value="5"/>
</dbReference>
<evidence type="ECO:0000256" key="4">
    <source>
        <dbReference type="ARBA" id="ARBA00022833"/>
    </source>
</evidence>
<evidence type="ECO:0000256" key="2">
    <source>
        <dbReference type="ARBA" id="ARBA00022737"/>
    </source>
</evidence>
<dbReference type="PANTHER" id="PTHR24409">
    <property type="entry name" value="ZINC FINGER PROTEIN 142"/>
    <property type="match status" value="1"/>
</dbReference>
<dbReference type="Gene3D" id="3.30.160.60">
    <property type="entry name" value="Classic Zinc Finger"/>
    <property type="match status" value="5"/>
</dbReference>
<dbReference type="InterPro" id="IPR036236">
    <property type="entry name" value="Znf_C2H2_sf"/>
</dbReference>
<name>A0ABN8LA02_CHISP</name>
<feature type="domain" description="C2H2-type" evidence="6">
    <location>
        <begin position="215"/>
        <end position="237"/>
    </location>
</feature>
<dbReference type="SMART" id="SM00868">
    <property type="entry name" value="zf-AD"/>
    <property type="match status" value="1"/>
</dbReference>
<keyword evidence="3 5" id="KW-0863">Zinc-finger</keyword>
<reference evidence="7" key="1">
    <citation type="submission" date="2021-12" db="EMBL/GenBank/DDBJ databases">
        <authorList>
            <person name="King R."/>
        </authorList>
    </citation>
    <scope>NUCLEOTIDE SEQUENCE</scope>
</reference>
<feature type="domain" description="C2H2-type" evidence="6">
    <location>
        <begin position="371"/>
        <end position="398"/>
    </location>
</feature>
<proteinExistence type="predicted"/>
<evidence type="ECO:0000259" key="6">
    <source>
        <dbReference type="PROSITE" id="PS50157"/>
    </source>
</evidence>
<keyword evidence="8" id="KW-1185">Reference proteome</keyword>
<keyword evidence="4" id="KW-0862">Zinc</keyword>
<evidence type="ECO:0000313" key="8">
    <source>
        <dbReference type="Proteomes" id="UP001153292"/>
    </source>
</evidence>
<dbReference type="SUPFAM" id="SSF57667">
    <property type="entry name" value="beta-beta-alpha zinc fingers"/>
    <property type="match status" value="3"/>
</dbReference>
<gene>
    <name evidence="7" type="ORF">CHILSU_LOCUS7101</name>
</gene>
<dbReference type="PROSITE" id="PS00028">
    <property type="entry name" value="ZINC_FINGER_C2H2_1"/>
    <property type="match status" value="5"/>
</dbReference>
<feature type="domain" description="C2H2-type" evidence="6">
    <location>
        <begin position="242"/>
        <end position="266"/>
    </location>
</feature>
<feature type="domain" description="C2H2-type" evidence="6">
    <location>
        <begin position="301"/>
        <end position="329"/>
    </location>
</feature>
<dbReference type="EMBL" id="OU963919">
    <property type="protein sequence ID" value="CAH2987512.1"/>
    <property type="molecule type" value="Genomic_DNA"/>
</dbReference>
<evidence type="ECO:0000313" key="7">
    <source>
        <dbReference type="EMBL" id="CAH2987512.1"/>
    </source>
</evidence>
<dbReference type="InterPro" id="IPR013087">
    <property type="entry name" value="Znf_C2H2_type"/>
</dbReference>
<dbReference type="InterPro" id="IPR012934">
    <property type="entry name" value="Znf_AD"/>
</dbReference>
<dbReference type="SMART" id="SM00355">
    <property type="entry name" value="ZnF_C2H2"/>
    <property type="match status" value="7"/>
</dbReference>
<dbReference type="Proteomes" id="UP001153292">
    <property type="component" value="Chromosome 26"/>
</dbReference>
<dbReference type="PANTHER" id="PTHR24409:SF295">
    <property type="entry name" value="AZ2-RELATED"/>
    <property type="match status" value="1"/>
</dbReference>
<feature type="domain" description="C2H2-type" evidence="6">
    <location>
        <begin position="343"/>
        <end position="370"/>
    </location>
</feature>
<accession>A0ABN8LA02</accession>
<dbReference type="Pfam" id="PF07776">
    <property type="entry name" value="zf-AD"/>
    <property type="match status" value="1"/>
</dbReference>
<protein>
    <recommendedName>
        <fullName evidence="6">C2H2-type domain-containing protein</fullName>
    </recommendedName>
</protein>
<dbReference type="Pfam" id="PF00096">
    <property type="entry name" value="zf-C2H2"/>
    <property type="match status" value="3"/>
</dbReference>
<organism evidence="7 8">
    <name type="scientific">Chilo suppressalis</name>
    <name type="common">Asiatic rice borer moth</name>
    <dbReference type="NCBI Taxonomy" id="168631"/>
    <lineage>
        <taxon>Eukaryota</taxon>
        <taxon>Metazoa</taxon>
        <taxon>Ecdysozoa</taxon>
        <taxon>Arthropoda</taxon>
        <taxon>Hexapoda</taxon>
        <taxon>Insecta</taxon>
        <taxon>Pterygota</taxon>
        <taxon>Neoptera</taxon>
        <taxon>Endopterygota</taxon>
        <taxon>Lepidoptera</taxon>
        <taxon>Glossata</taxon>
        <taxon>Ditrysia</taxon>
        <taxon>Pyraloidea</taxon>
        <taxon>Crambidae</taxon>
        <taxon>Crambinae</taxon>
        <taxon>Chilo</taxon>
    </lineage>
</organism>